<feature type="compositionally biased region" description="Low complexity" evidence="1">
    <location>
        <begin position="1243"/>
        <end position="1261"/>
    </location>
</feature>
<gene>
    <name evidence="3" type="ORF">TCE0_041f13536</name>
</gene>
<dbReference type="Gene3D" id="3.80.10.10">
    <property type="entry name" value="Ribonuclease Inhibitor"/>
    <property type="match status" value="1"/>
</dbReference>
<dbReference type="EMBL" id="DF933837">
    <property type="protein sequence ID" value="GAM40859.1"/>
    <property type="molecule type" value="Genomic_DNA"/>
</dbReference>
<evidence type="ECO:0000256" key="1">
    <source>
        <dbReference type="SAM" id="MobiDB-lite"/>
    </source>
</evidence>
<dbReference type="InterPro" id="IPR032675">
    <property type="entry name" value="LRR_dom_sf"/>
</dbReference>
<dbReference type="PROSITE" id="PS50003">
    <property type="entry name" value="PH_DOMAIN"/>
    <property type="match status" value="1"/>
</dbReference>
<feature type="compositionally biased region" description="Low complexity" evidence="1">
    <location>
        <begin position="1268"/>
        <end position="1292"/>
    </location>
</feature>
<reference evidence="4" key="1">
    <citation type="journal article" date="2015" name="Genome Announc.">
        <title>Draft genome sequence of Talaromyces cellulolyticus strain Y-94, a source of lignocellulosic biomass-degrading enzymes.</title>
        <authorList>
            <person name="Fujii T."/>
            <person name="Koike H."/>
            <person name="Sawayama S."/>
            <person name="Yano S."/>
            <person name="Inoue H."/>
        </authorList>
    </citation>
    <scope>NUCLEOTIDE SEQUENCE [LARGE SCALE GENOMIC DNA]</scope>
    <source>
        <strain evidence="4">Y-94</strain>
    </source>
</reference>
<dbReference type="InterPro" id="IPR052394">
    <property type="entry name" value="LRR-containing"/>
</dbReference>
<feature type="domain" description="PH" evidence="2">
    <location>
        <begin position="153"/>
        <end position="295"/>
    </location>
</feature>
<sequence>MAETLVGKRERRKSFTLFHHSHQFSAPTTTTAPSVSTSHERSASDGVSTVKRARRNSGFFGSRDPSPKGTTANVLRRPQTSESEVMFGMAPDASKQKRKSLQPSKRASMFGSFRSLQSMEDELAGQRSRGASIDDNDLVASSLGHAKKSLGHVVLHHGEVQTAGTMWRKRNHYLVLTDTHLIRFKSQHKAADLFPTINISSGRATPVNRQSVVSVASAQDHSHSAYNGDVAAIALNSIVSVSGVEDGRNNHSQNQTTIELSYLDDRTNKAAFMAIQLTDPEEQHLWLIGIRSAAQSARNTEPFPFETKTIDYVVRILEQDRDYDPENFNLFRVIQRSPTKQNMRSSTDDFGKLSATMCYLAIGLHRIHLIPLYRGSSRSSLVSLSEIDLGASLGLMALTSLMVHSGDDRFQLSFRIPLQSATVVNLASVHSLDIALWVRQRTEFLRPLWLHQPYDLVAPSEIADENLIPSTELIEDFGCFDRTLVAYSASYGIDTSNIRYTIDLECEDAPCFKLLPPASKRRSQYNALELLALMRALRYNESFVSISFSGVSLDVLQNCRDRFGGDWNAFLTRAGAQVTIAGQDRLSLLSQEIRALALKNKRLRRLDFSFCLSRTPISDRGARDPGCGIPEAIFPLCRRQLTNVDWIVLNGIKLGDSDLDYIVDAASQRTSHLRALEVGECGLSVHDLDLILSTLTAQETTLEAVNISGIQGRLSPELFQQQIGYFGQIRKINLTRVARTSGSEPLIAPETLLNWRLEELSLSQTAVNKETVESIAAYLASDRSSSLRILRFDQCGLTGGDVATFLHCMTRPADKARDMHLHVSENHLDTNYSLLFNAIANNNTPTHLSMRMIDFKKEDHFRELIEAMRKNTTLKYLDISKASLPYDAGPETCEALQLMFEENETLEELDISGEYAHLDVARFGIGLNQALTGLKKNKSLKVLRIEHQKLGLQGANTLASVLEENTSLREIYCENNDMNLQSFTVLVNGLQHNNSVTLLPVMNTDRHQSLERVRREFDNVKRNTSSHQSGPSSIRRSIHAAITIGQPSGGHKLAKSSLAARSKEAAQLSESSASEPLDQEVEATLQSLNRKWDIEVDRLRQYLYRNYCTLNGIPYDADGHQGLDAVEEADSADVSRPATSASVGLPIGEFEKLDINLSMDEMTMHNIFQSSSGNSGHSTDSERDAVAMMMENSSGSASPVVTMSSVQSTPTIESLKLMDSLRPTSPASNASENKSLAGLKEYSASTSSSPQLSLPVPAISKVPPPPSIKNDSTAASIRSIASSSNMSTTSTAPRAPSFRSTAGTSSLSASSLRKLLSSRPSSAMRGMRQISGGHGSGNSSKTGSTSGLNRSDEPPKIIWSPPELDL</sequence>
<evidence type="ECO:0000313" key="4">
    <source>
        <dbReference type="Proteomes" id="UP000053095"/>
    </source>
</evidence>
<dbReference type="PANTHER" id="PTHR24114">
    <property type="entry name" value="LEUCINE RICH REPEAT FAMILY PROTEIN"/>
    <property type="match status" value="1"/>
</dbReference>
<evidence type="ECO:0000259" key="2">
    <source>
        <dbReference type="PROSITE" id="PS50003"/>
    </source>
</evidence>
<dbReference type="SUPFAM" id="SSF52047">
    <property type="entry name" value="RNI-like"/>
    <property type="match status" value="1"/>
</dbReference>
<feature type="compositionally biased region" description="Low complexity" evidence="1">
    <location>
        <begin position="1299"/>
        <end position="1323"/>
    </location>
</feature>
<dbReference type="InterPro" id="IPR057334">
    <property type="entry name" value="PH_2nd_LRR"/>
</dbReference>
<protein>
    <recommendedName>
        <fullName evidence="2">PH domain-containing protein</fullName>
    </recommendedName>
</protein>
<comment type="caution">
    <text evidence="3">The sequence shown here is derived from an EMBL/GenBank/DDBJ whole genome shotgun (WGS) entry which is preliminary data.</text>
</comment>
<dbReference type="PANTHER" id="PTHR24114:SF41">
    <property type="entry name" value="PH DOMAIN-CONTAINING PROTEIN"/>
    <property type="match status" value="1"/>
</dbReference>
<dbReference type="InterPro" id="IPR001849">
    <property type="entry name" value="PH_domain"/>
</dbReference>
<dbReference type="SMART" id="SM00368">
    <property type="entry name" value="LRR_RI"/>
    <property type="match status" value="4"/>
</dbReference>
<dbReference type="Proteomes" id="UP000053095">
    <property type="component" value="Unassembled WGS sequence"/>
</dbReference>
<feature type="region of interest" description="Disordered" evidence="1">
    <location>
        <begin position="17"/>
        <end position="107"/>
    </location>
</feature>
<feature type="compositionally biased region" description="Polar residues" evidence="1">
    <location>
        <begin position="68"/>
        <end position="83"/>
    </location>
</feature>
<proteinExistence type="predicted"/>
<evidence type="ECO:0000313" key="3">
    <source>
        <dbReference type="EMBL" id="GAM40859.1"/>
    </source>
</evidence>
<feature type="region of interest" description="Disordered" evidence="1">
    <location>
        <begin position="1241"/>
        <end position="1366"/>
    </location>
</feature>
<name>A0A6V8HFY9_TALPI</name>
<organism evidence="3 4">
    <name type="scientific">Talaromyces pinophilus</name>
    <name type="common">Penicillium pinophilum</name>
    <dbReference type="NCBI Taxonomy" id="128442"/>
    <lineage>
        <taxon>Eukaryota</taxon>
        <taxon>Fungi</taxon>
        <taxon>Dikarya</taxon>
        <taxon>Ascomycota</taxon>
        <taxon>Pezizomycotina</taxon>
        <taxon>Eurotiomycetes</taxon>
        <taxon>Eurotiomycetidae</taxon>
        <taxon>Eurotiales</taxon>
        <taxon>Trichocomaceae</taxon>
        <taxon>Talaromyces</taxon>
        <taxon>Talaromyces sect. Talaromyces</taxon>
    </lineage>
</organism>
<keyword evidence="4" id="KW-1185">Reference proteome</keyword>
<dbReference type="Pfam" id="PF25353">
    <property type="entry name" value="PH_2nd_LRR"/>
    <property type="match status" value="1"/>
</dbReference>
<feature type="compositionally biased region" description="Low complexity" evidence="1">
    <location>
        <begin position="25"/>
        <end position="37"/>
    </location>
</feature>
<feature type="compositionally biased region" description="Low complexity" evidence="1">
    <location>
        <begin position="1337"/>
        <end position="1347"/>
    </location>
</feature>
<accession>A0A6V8HFY9</accession>